<dbReference type="InterPro" id="IPR049566">
    <property type="entry name" value="WDR59_RTC1-like_RING_Znf"/>
</dbReference>
<keyword evidence="9" id="KW-1185">Reference proteome</keyword>
<evidence type="ECO:0000256" key="6">
    <source>
        <dbReference type="PROSITE-ProRule" id="PRU00221"/>
    </source>
</evidence>
<keyword evidence="5" id="KW-0862">Zinc</keyword>
<dbReference type="Proteomes" id="UP001162131">
    <property type="component" value="Unassembled WGS sequence"/>
</dbReference>
<dbReference type="GO" id="GO:0016239">
    <property type="term" value="P:positive regulation of macroautophagy"/>
    <property type="evidence" value="ECO:0007669"/>
    <property type="project" value="TreeGrafter"/>
</dbReference>
<dbReference type="Gene3D" id="2.130.10.10">
    <property type="entry name" value="YVTN repeat-like/Quinoprotein amine dehydrogenase"/>
    <property type="match status" value="2"/>
</dbReference>
<dbReference type="GO" id="GO:1904263">
    <property type="term" value="P:positive regulation of TORC1 signaling"/>
    <property type="evidence" value="ECO:0007669"/>
    <property type="project" value="TreeGrafter"/>
</dbReference>
<evidence type="ECO:0000256" key="3">
    <source>
        <dbReference type="ARBA" id="ARBA00022737"/>
    </source>
</evidence>
<feature type="repeat" description="WD" evidence="6">
    <location>
        <begin position="182"/>
        <end position="224"/>
    </location>
</feature>
<keyword evidence="2" id="KW-0479">Metal-binding</keyword>
<name>A0AAU9JMZ6_9CILI</name>
<dbReference type="PROSITE" id="PS50294">
    <property type="entry name" value="WD_REPEATS_REGION"/>
    <property type="match status" value="2"/>
</dbReference>
<dbReference type="InterPro" id="IPR019775">
    <property type="entry name" value="WD40_repeat_CS"/>
</dbReference>
<protein>
    <recommendedName>
        <fullName evidence="7">WDR59/RTC1-like RING zinc finger domain-containing protein</fullName>
    </recommendedName>
</protein>
<comment type="caution">
    <text evidence="8">The sequence shown here is derived from an EMBL/GenBank/DDBJ whole genome shotgun (WGS) entry which is preliminary data.</text>
</comment>
<dbReference type="SMART" id="SM00320">
    <property type="entry name" value="WD40"/>
    <property type="match status" value="6"/>
</dbReference>
<dbReference type="GO" id="GO:0005829">
    <property type="term" value="C:cytosol"/>
    <property type="evidence" value="ECO:0007669"/>
    <property type="project" value="TreeGrafter"/>
</dbReference>
<proteinExistence type="predicted"/>
<reference evidence="8" key="1">
    <citation type="submission" date="2021-09" db="EMBL/GenBank/DDBJ databases">
        <authorList>
            <consortium name="AG Swart"/>
            <person name="Singh M."/>
            <person name="Singh A."/>
            <person name="Seah K."/>
            <person name="Emmerich C."/>
        </authorList>
    </citation>
    <scope>NUCLEOTIDE SEQUENCE</scope>
    <source>
        <strain evidence="8">ATCC30299</strain>
    </source>
</reference>
<evidence type="ECO:0000256" key="1">
    <source>
        <dbReference type="ARBA" id="ARBA00022574"/>
    </source>
</evidence>
<dbReference type="GO" id="GO:0005774">
    <property type="term" value="C:vacuolar membrane"/>
    <property type="evidence" value="ECO:0007669"/>
    <property type="project" value="TreeGrafter"/>
</dbReference>
<dbReference type="GO" id="GO:0034198">
    <property type="term" value="P:cellular response to amino acid starvation"/>
    <property type="evidence" value="ECO:0007669"/>
    <property type="project" value="TreeGrafter"/>
</dbReference>
<dbReference type="InterPro" id="IPR037590">
    <property type="entry name" value="WDR24"/>
</dbReference>
<dbReference type="Pfam" id="PF17120">
    <property type="entry name" value="zf-RING_16"/>
    <property type="match status" value="1"/>
</dbReference>
<dbReference type="SUPFAM" id="SSF50978">
    <property type="entry name" value="WD40 repeat-like"/>
    <property type="match status" value="1"/>
</dbReference>
<gene>
    <name evidence="8" type="ORF">BSTOLATCC_MIC44316</name>
</gene>
<dbReference type="InterPro" id="IPR015943">
    <property type="entry name" value="WD40/YVTN_repeat-like_dom_sf"/>
</dbReference>
<evidence type="ECO:0000256" key="5">
    <source>
        <dbReference type="ARBA" id="ARBA00022833"/>
    </source>
</evidence>
<organism evidence="8 9">
    <name type="scientific">Blepharisma stoltei</name>
    <dbReference type="NCBI Taxonomy" id="1481888"/>
    <lineage>
        <taxon>Eukaryota</taxon>
        <taxon>Sar</taxon>
        <taxon>Alveolata</taxon>
        <taxon>Ciliophora</taxon>
        <taxon>Postciliodesmatophora</taxon>
        <taxon>Heterotrichea</taxon>
        <taxon>Heterotrichida</taxon>
        <taxon>Blepharismidae</taxon>
        <taxon>Blepharisma</taxon>
    </lineage>
</organism>
<dbReference type="PANTHER" id="PTHR46200">
    <property type="entry name" value="GATOR COMPLEX PROTEIN WDR24"/>
    <property type="match status" value="1"/>
</dbReference>
<evidence type="ECO:0000313" key="9">
    <source>
        <dbReference type="Proteomes" id="UP001162131"/>
    </source>
</evidence>
<dbReference type="PROSITE" id="PS50082">
    <property type="entry name" value="WD_REPEATS_2"/>
    <property type="match status" value="3"/>
</dbReference>
<feature type="repeat" description="WD" evidence="6">
    <location>
        <begin position="139"/>
        <end position="174"/>
    </location>
</feature>
<dbReference type="GO" id="GO:0008270">
    <property type="term" value="F:zinc ion binding"/>
    <property type="evidence" value="ECO:0007669"/>
    <property type="project" value="UniProtKB-KW"/>
</dbReference>
<dbReference type="InterPro" id="IPR001680">
    <property type="entry name" value="WD40_rpt"/>
</dbReference>
<dbReference type="CDD" id="cd16693">
    <property type="entry name" value="mRING-H2-C3H3C2_WDR24"/>
    <property type="match status" value="1"/>
</dbReference>
<dbReference type="EMBL" id="CAJZBQ010000044">
    <property type="protein sequence ID" value="CAG9327686.1"/>
    <property type="molecule type" value="Genomic_DNA"/>
</dbReference>
<dbReference type="InterPro" id="IPR036322">
    <property type="entry name" value="WD40_repeat_dom_sf"/>
</dbReference>
<evidence type="ECO:0000259" key="7">
    <source>
        <dbReference type="Pfam" id="PF17120"/>
    </source>
</evidence>
<evidence type="ECO:0000313" key="8">
    <source>
        <dbReference type="EMBL" id="CAG9327686.1"/>
    </source>
</evidence>
<dbReference type="GO" id="GO:0061700">
    <property type="term" value="C:GATOR2 complex"/>
    <property type="evidence" value="ECO:0007669"/>
    <property type="project" value="TreeGrafter"/>
</dbReference>
<keyword evidence="3" id="KW-0677">Repeat</keyword>
<dbReference type="PROSITE" id="PS00678">
    <property type="entry name" value="WD_REPEATS_1"/>
    <property type="match status" value="2"/>
</dbReference>
<evidence type="ECO:0000256" key="4">
    <source>
        <dbReference type="ARBA" id="ARBA00022771"/>
    </source>
</evidence>
<feature type="domain" description="WDR59/RTC1-like RING zinc finger" evidence="7">
    <location>
        <begin position="503"/>
        <end position="551"/>
    </location>
</feature>
<evidence type="ECO:0000256" key="2">
    <source>
        <dbReference type="ARBA" id="ARBA00022723"/>
    </source>
</evidence>
<keyword evidence="4" id="KW-0863">Zinc-finger</keyword>
<sequence>MEILSLQLAINSISVSPDAKLLICGGREILKIFKLENKITEDRSLRIGKPNLNYSTQDLAWHPRQSNYILSAAKNSCIVLWNLDKSGPNKLDLIFKGHSKVVNRVKWQHTNYDVFVSAGQDGMIKLWDKRVADQVILNLQGNAEGARDVSFSPFKENLIAASFDNGQVQIWDLKMPNPLCKIGAHKRNALSIDWHPNYADLLASAGSDKNIKVWNAQSSELVCKVQAPEPVAKVSWVPHENNQIASASHTLDNNLYIWHLNEPSLPHFVYRGHAHPIKDFLWVGDSIITCSEDGNLIRNPRENAYRPHKYLAKHSLAVSPLNVLATYSDSQTPSNPDELLSQADRSLIHHTSKMKIYDLGDYKTEIENLASSYQLKGKNVEQLCKENAAVSRKKAPIWNSVEHLFKSSYSVDYPWINTIILNALQETIDYYSEIGDVQTAACLSAVFNYRGPVREYGDLLRQLNLHHEATKLDIPQPNVEIFLRCKCGKISEDQPCSKCKDISNCAVCNLPVKGLYSWCQGCCHGGHLMHLKNWFSRETLCPAGCGHQCSFENF</sequence>
<dbReference type="AlphaFoldDB" id="A0AAU9JMZ6"/>
<dbReference type="Pfam" id="PF00400">
    <property type="entry name" value="WD40"/>
    <property type="match status" value="3"/>
</dbReference>
<accession>A0AAU9JMZ6</accession>
<dbReference type="PANTHER" id="PTHR46200:SF1">
    <property type="entry name" value="GATOR COMPLEX PROTEIN WDR24"/>
    <property type="match status" value="1"/>
</dbReference>
<feature type="repeat" description="WD" evidence="6">
    <location>
        <begin position="95"/>
        <end position="128"/>
    </location>
</feature>
<keyword evidence="1 6" id="KW-0853">WD repeat</keyword>